<dbReference type="OrthoDB" id="1808302at2"/>
<proteinExistence type="predicted"/>
<accession>A0A1B7LJF5</accession>
<dbReference type="STRING" id="1838280.A6M21_02515"/>
<keyword evidence="2" id="KW-1185">Reference proteome</keyword>
<organism evidence="1 2">
    <name type="scientific">Desulfotomaculum copahuensis</name>
    <dbReference type="NCBI Taxonomy" id="1838280"/>
    <lineage>
        <taxon>Bacteria</taxon>
        <taxon>Bacillati</taxon>
        <taxon>Bacillota</taxon>
        <taxon>Clostridia</taxon>
        <taxon>Eubacteriales</taxon>
        <taxon>Desulfotomaculaceae</taxon>
        <taxon>Desulfotomaculum</taxon>
    </lineage>
</organism>
<dbReference type="EMBL" id="LYVF01000009">
    <property type="protein sequence ID" value="OAT86710.1"/>
    <property type="molecule type" value="Genomic_DNA"/>
</dbReference>
<reference evidence="1 2" key="1">
    <citation type="submission" date="2016-04" db="EMBL/GenBank/DDBJ databases">
        <authorList>
            <person name="Evans L.H."/>
            <person name="Alamgir A."/>
            <person name="Owens N."/>
            <person name="Weber N.D."/>
            <person name="Virtaneva K."/>
            <person name="Barbian K."/>
            <person name="Babar A."/>
            <person name="Rosenke K."/>
        </authorList>
    </citation>
    <scope>NUCLEOTIDE SEQUENCE [LARGE SCALE GENOMIC DNA]</scope>
    <source>
        <strain evidence="1 2">LMa1</strain>
    </source>
</reference>
<protein>
    <submittedName>
        <fullName evidence="1">Uncharacterized protein</fullName>
    </submittedName>
</protein>
<evidence type="ECO:0000313" key="2">
    <source>
        <dbReference type="Proteomes" id="UP000078532"/>
    </source>
</evidence>
<dbReference type="RefSeq" id="WP_066666027.1">
    <property type="nucleotide sequence ID" value="NZ_LYVF01000009.1"/>
</dbReference>
<evidence type="ECO:0000313" key="1">
    <source>
        <dbReference type="EMBL" id="OAT86710.1"/>
    </source>
</evidence>
<comment type="caution">
    <text evidence="1">The sequence shown here is derived from an EMBL/GenBank/DDBJ whole genome shotgun (WGS) entry which is preliminary data.</text>
</comment>
<gene>
    <name evidence="1" type="ORF">A6M21_02515</name>
</gene>
<name>A0A1B7LJF5_9FIRM</name>
<sequence length="95" mass="10562">MISGQSLADATNALQEKGLKVSPIKGTEQLRTEFPRGYYVSIGKHVALELAERIKNNPQIDADRISEYFRARIFYGPAVANSMLDAPRSQVRKPA</sequence>
<dbReference type="Proteomes" id="UP000078532">
    <property type="component" value="Unassembled WGS sequence"/>
</dbReference>
<dbReference type="AlphaFoldDB" id="A0A1B7LJF5"/>